<evidence type="ECO:0000313" key="2">
    <source>
        <dbReference type="Proteomes" id="UP000658382"/>
    </source>
</evidence>
<dbReference type="Proteomes" id="UP000658382">
    <property type="component" value="Unassembled WGS sequence"/>
</dbReference>
<evidence type="ECO:0000313" key="1">
    <source>
        <dbReference type="EMBL" id="GGJ83078.1"/>
    </source>
</evidence>
<accession>A0A917PLT7</accession>
<organism evidence="1 2">
    <name type="scientific">Lentibacillus kapialis</name>
    <dbReference type="NCBI Taxonomy" id="340214"/>
    <lineage>
        <taxon>Bacteria</taxon>
        <taxon>Bacillati</taxon>
        <taxon>Bacillota</taxon>
        <taxon>Bacilli</taxon>
        <taxon>Bacillales</taxon>
        <taxon>Bacillaceae</taxon>
        <taxon>Lentibacillus</taxon>
    </lineage>
</organism>
<dbReference type="SUPFAM" id="SSF50814">
    <property type="entry name" value="Lipocalins"/>
    <property type="match status" value="1"/>
</dbReference>
<dbReference type="InterPro" id="IPR012674">
    <property type="entry name" value="Calycin"/>
</dbReference>
<reference evidence="1" key="2">
    <citation type="submission" date="2020-09" db="EMBL/GenBank/DDBJ databases">
        <authorList>
            <person name="Sun Q."/>
            <person name="Ohkuma M."/>
        </authorList>
    </citation>
    <scope>NUCLEOTIDE SEQUENCE</scope>
    <source>
        <strain evidence="1">JCM 12580</strain>
    </source>
</reference>
<comment type="caution">
    <text evidence="1">The sequence shown here is derived from an EMBL/GenBank/DDBJ whole genome shotgun (WGS) entry which is preliminary data.</text>
</comment>
<evidence type="ECO:0008006" key="3">
    <source>
        <dbReference type="Google" id="ProtNLM"/>
    </source>
</evidence>
<reference evidence="1" key="1">
    <citation type="journal article" date="2014" name="Int. J. Syst. Evol. Microbiol.">
        <title>Complete genome sequence of Corynebacterium casei LMG S-19264T (=DSM 44701T), isolated from a smear-ripened cheese.</title>
        <authorList>
            <consortium name="US DOE Joint Genome Institute (JGI-PGF)"/>
            <person name="Walter F."/>
            <person name="Albersmeier A."/>
            <person name="Kalinowski J."/>
            <person name="Ruckert C."/>
        </authorList>
    </citation>
    <scope>NUCLEOTIDE SEQUENCE</scope>
    <source>
        <strain evidence="1">JCM 12580</strain>
    </source>
</reference>
<gene>
    <name evidence="1" type="ORF">GCM10007063_01980</name>
</gene>
<dbReference type="Pfam" id="PF09148">
    <property type="entry name" value="DUF1934"/>
    <property type="match status" value="1"/>
</dbReference>
<dbReference type="EMBL" id="BMNQ01000001">
    <property type="protein sequence ID" value="GGJ83078.1"/>
    <property type="molecule type" value="Genomic_DNA"/>
</dbReference>
<keyword evidence="2" id="KW-1185">Reference proteome</keyword>
<dbReference type="Gene3D" id="2.40.128.20">
    <property type="match status" value="1"/>
</dbReference>
<dbReference type="InterPro" id="IPR015231">
    <property type="entry name" value="DUF1934"/>
</dbReference>
<proteinExistence type="predicted"/>
<name>A0A917PLT7_9BACI</name>
<protein>
    <recommendedName>
        <fullName evidence="3">DUF1934 domain-containing protein</fullName>
    </recommendedName>
</protein>
<dbReference type="AlphaFoldDB" id="A0A917PLT7"/>
<sequence>MEKRPKQVAVELKTAIEDNGQKEYNTVRESGQLYQQTNMDVLTYTETAGDGSQISNMITIHANKASVKRTGPVQMHQTFHEQKLSENVFQHPHGNIHMETFTDSIDYRPLTARQNGVLAIDYTVRLNGQEEREHELTLTIRPKEGSQ</sequence>
<dbReference type="RefSeq" id="WP_188631177.1">
    <property type="nucleotide sequence ID" value="NZ_BMNQ01000001.1"/>
</dbReference>